<evidence type="ECO:0000256" key="1">
    <source>
        <dbReference type="ARBA" id="ARBA00022553"/>
    </source>
</evidence>
<dbReference type="InterPro" id="IPR052101">
    <property type="entry name" value="Plant_StressResp_Kinase"/>
</dbReference>
<proteinExistence type="predicted"/>
<dbReference type="InterPro" id="IPR011009">
    <property type="entry name" value="Kinase-like_dom_sf"/>
</dbReference>
<evidence type="ECO:0000256" key="6">
    <source>
        <dbReference type="PROSITE-ProRule" id="PRU10141"/>
    </source>
</evidence>
<gene>
    <name evidence="8" type="primary">PTI13_2</name>
    <name evidence="8" type="ORF">CASFOL_021589</name>
</gene>
<evidence type="ECO:0000256" key="5">
    <source>
        <dbReference type="ARBA" id="ARBA00022840"/>
    </source>
</evidence>
<dbReference type="Proteomes" id="UP001632038">
    <property type="component" value="Unassembled WGS sequence"/>
</dbReference>
<keyword evidence="1" id="KW-0597">Phosphoprotein</keyword>
<dbReference type="InterPro" id="IPR017441">
    <property type="entry name" value="Protein_kinase_ATP_BS"/>
</dbReference>
<keyword evidence="9" id="KW-1185">Reference proteome</keyword>
<dbReference type="Pfam" id="PF07714">
    <property type="entry name" value="PK_Tyr_Ser-Thr"/>
    <property type="match status" value="1"/>
</dbReference>
<evidence type="ECO:0000313" key="8">
    <source>
        <dbReference type="EMBL" id="KAL3634535.1"/>
    </source>
</evidence>
<dbReference type="PANTHER" id="PTHR47983">
    <property type="entry name" value="PTO-INTERACTING PROTEIN 1-LIKE"/>
    <property type="match status" value="1"/>
</dbReference>
<dbReference type="FunFam" id="1.10.510.10:FF:000095">
    <property type="entry name" value="protein STRUBBELIG-RECEPTOR FAMILY 8"/>
    <property type="match status" value="1"/>
</dbReference>
<keyword evidence="3 6" id="KW-0547">Nucleotide-binding</keyword>
<reference evidence="9" key="1">
    <citation type="journal article" date="2024" name="IScience">
        <title>Strigolactones Initiate the Formation of Haustorium-like Structures in Castilleja.</title>
        <authorList>
            <person name="Buerger M."/>
            <person name="Peterson D."/>
            <person name="Chory J."/>
        </authorList>
    </citation>
    <scope>NUCLEOTIDE SEQUENCE [LARGE SCALE GENOMIC DNA]</scope>
</reference>
<name>A0ABD3CX01_9LAMI</name>
<keyword evidence="2 8" id="KW-0808">Transferase</keyword>
<organism evidence="8 9">
    <name type="scientific">Castilleja foliolosa</name>
    <dbReference type="NCBI Taxonomy" id="1961234"/>
    <lineage>
        <taxon>Eukaryota</taxon>
        <taxon>Viridiplantae</taxon>
        <taxon>Streptophyta</taxon>
        <taxon>Embryophyta</taxon>
        <taxon>Tracheophyta</taxon>
        <taxon>Spermatophyta</taxon>
        <taxon>Magnoliopsida</taxon>
        <taxon>eudicotyledons</taxon>
        <taxon>Gunneridae</taxon>
        <taxon>Pentapetalae</taxon>
        <taxon>asterids</taxon>
        <taxon>lamiids</taxon>
        <taxon>Lamiales</taxon>
        <taxon>Orobanchaceae</taxon>
        <taxon>Pedicularideae</taxon>
        <taxon>Castillejinae</taxon>
        <taxon>Castilleja</taxon>
    </lineage>
</organism>
<feature type="binding site" evidence="6">
    <location>
        <position position="110"/>
    </location>
    <ligand>
        <name>ATP</name>
        <dbReference type="ChEBI" id="CHEBI:30616"/>
    </ligand>
</feature>
<evidence type="ECO:0000256" key="3">
    <source>
        <dbReference type="ARBA" id="ARBA00022741"/>
    </source>
</evidence>
<evidence type="ECO:0000256" key="2">
    <source>
        <dbReference type="ARBA" id="ARBA00022679"/>
    </source>
</evidence>
<comment type="caution">
    <text evidence="8">The sequence shown here is derived from an EMBL/GenBank/DDBJ whole genome shotgun (WGS) entry which is preliminary data.</text>
</comment>
<keyword evidence="5 6" id="KW-0067">ATP-binding</keyword>
<dbReference type="AlphaFoldDB" id="A0ABD3CX01"/>
<dbReference type="InterPro" id="IPR000719">
    <property type="entry name" value="Prot_kinase_dom"/>
</dbReference>
<dbReference type="SUPFAM" id="SSF56112">
    <property type="entry name" value="Protein kinase-like (PK-like)"/>
    <property type="match status" value="1"/>
</dbReference>
<keyword evidence="4" id="KW-0418">Kinase</keyword>
<accession>A0ABD3CX01</accession>
<dbReference type="GO" id="GO:0005524">
    <property type="term" value="F:ATP binding"/>
    <property type="evidence" value="ECO:0007669"/>
    <property type="project" value="UniProtKB-UniRule"/>
</dbReference>
<evidence type="ECO:0000313" key="9">
    <source>
        <dbReference type="Proteomes" id="UP001632038"/>
    </source>
</evidence>
<feature type="domain" description="Protein kinase" evidence="7">
    <location>
        <begin position="81"/>
        <end position="359"/>
    </location>
</feature>
<dbReference type="GO" id="GO:0004674">
    <property type="term" value="F:protein serine/threonine kinase activity"/>
    <property type="evidence" value="ECO:0007669"/>
    <property type="project" value="UniProtKB-EC"/>
</dbReference>
<dbReference type="Gene3D" id="1.10.510.10">
    <property type="entry name" value="Transferase(Phosphotransferase) domain 1"/>
    <property type="match status" value="1"/>
</dbReference>
<protein>
    <submittedName>
        <fullName evidence="8">PTI1-like tyrosine-protein kinase 3</fullName>
        <ecNumber evidence="8">2.7.11.1</ecNumber>
    </submittedName>
</protein>
<evidence type="ECO:0000259" key="7">
    <source>
        <dbReference type="PROSITE" id="PS50011"/>
    </source>
</evidence>
<dbReference type="EC" id="2.7.11.1" evidence="8"/>
<sequence>MDKFPHVAGIIPEPHSLFDVRDIVECQEDVFARKKGFMAVSGNDTTENRNEYLLISHPKTVPPIEVPALSLEKLKEKTDNFGSKSLIGQGSSGRVCLAQLDDGSKVAVKKLNVSSDHSIVEFLTQVSMLSKLKNENVVELLGYCVHGYVRVLAYEFATVGSLHDILHGMKERRGRKGDQGAEPVPVLDWMQRVRIAVDAAMGLEYLHEKFQPSIIHRNLRSNNVLIFEDCKAKIADFNLSNQAYNKDARLGIFGYLAPECATRVQLTQKSDVYSFGVVLLELLTGRKPFDHRQQSTLVTWATPRLGKDKVEQCIDPKLEGKYPPEGVAMLAGVAALCVQCEAELRPNMSIVVEDLQRLLELTVPVAPKI</sequence>
<dbReference type="InterPro" id="IPR001245">
    <property type="entry name" value="Ser-Thr/Tyr_kinase_cat_dom"/>
</dbReference>
<dbReference type="PANTHER" id="PTHR47983:SF7">
    <property type="entry name" value="PROTEIN KINASE SUPERFAMILY PROTEIN"/>
    <property type="match status" value="1"/>
</dbReference>
<dbReference type="PROSITE" id="PS00107">
    <property type="entry name" value="PROTEIN_KINASE_ATP"/>
    <property type="match status" value="1"/>
</dbReference>
<dbReference type="EMBL" id="JAVIJP010000028">
    <property type="protein sequence ID" value="KAL3634535.1"/>
    <property type="molecule type" value="Genomic_DNA"/>
</dbReference>
<dbReference type="Gene3D" id="3.30.200.20">
    <property type="entry name" value="Phosphorylase Kinase, domain 1"/>
    <property type="match status" value="1"/>
</dbReference>
<dbReference type="PROSITE" id="PS50011">
    <property type="entry name" value="PROTEIN_KINASE_DOM"/>
    <property type="match status" value="1"/>
</dbReference>
<evidence type="ECO:0000256" key="4">
    <source>
        <dbReference type="ARBA" id="ARBA00022777"/>
    </source>
</evidence>